<proteinExistence type="predicted"/>
<comment type="caution">
    <text evidence="1">The sequence shown here is derived from an EMBL/GenBank/DDBJ whole genome shotgun (WGS) entry which is preliminary data.</text>
</comment>
<accession>A0AAD9XH90</accession>
<reference evidence="1" key="1">
    <citation type="journal article" date="2023" name="Plant J.">
        <title>Genome sequences and population genomics provide insights into the demographic history, inbreeding, and mutation load of two 'living fossil' tree species of Dipteronia.</title>
        <authorList>
            <person name="Feng Y."/>
            <person name="Comes H.P."/>
            <person name="Chen J."/>
            <person name="Zhu S."/>
            <person name="Lu R."/>
            <person name="Zhang X."/>
            <person name="Li P."/>
            <person name="Qiu J."/>
            <person name="Olsen K.M."/>
            <person name="Qiu Y."/>
        </authorList>
    </citation>
    <scope>NUCLEOTIDE SEQUENCE</scope>
    <source>
        <strain evidence="1">KIB01</strain>
    </source>
</reference>
<dbReference type="AlphaFoldDB" id="A0AAD9XH90"/>
<gene>
    <name evidence="1" type="ORF">Ddye_005820</name>
</gene>
<dbReference type="EMBL" id="JANJYI010000002">
    <property type="protein sequence ID" value="KAK2659287.1"/>
    <property type="molecule type" value="Genomic_DNA"/>
</dbReference>
<sequence>MATEEKEGAHQLCGSILLKKKRLMEWIMLFATTVRINSQQRVGMTPKVCMTILTDAVVENKKNIKTMLQTSKTTDGKVKVGTYSFDKEASRKELAHMIILHEYPLSMVEHLGFRRFMKIVQPLFMVASRNTIKNDILKIYDYERSKTMQLLERNGSRIAITTDK</sequence>
<dbReference type="SUPFAM" id="SSF140996">
    <property type="entry name" value="Hermes dimerisation domain"/>
    <property type="match status" value="1"/>
</dbReference>
<name>A0AAD9XH90_9ROSI</name>
<evidence type="ECO:0000313" key="2">
    <source>
        <dbReference type="Proteomes" id="UP001280121"/>
    </source>
</evidence>
<dbReference type="PANTHER" id="PTHR46481">
    <property type="entry name" value="ZINC FINGER BED DOMAIN-CONTAINING PROTEIN 4"/>
    <property type="match status" value="1"/>
</dbReference>
<evidence type="ECO:0000313" key="1">
    <source>
        <dbReference type="EMBL" id="KAK2659287.1"/>
    </source>
</evidence>
<organism evidence="1 2">
    <name type="scientific">Dipteronia dyeriana</name>
    <dbReference type="NCBI Taxonomy" id="168575"/>
    <lineage>
        <taxon>Eukaryota</taxon>
        <taxon>Viridiplantae</taxon>
        <taxon>Streptophyta</taxon>
        <taxon>Embryophyta</taxon>
        <taxon>Tracheophyta</taxon>
        <taxon>Spermatophyta</taxon>
        <taxon>Magnoliopsida</taxon>
        <taxon>eudicotyledons</taxon>
        <taxon>Gunneridae</taxon>
        <taxon>Pentapetalae</taxon>
        <taxon>rosids</taxon>
        <taxon>malvids</taxon>
        <taxon>Sapindales</taxon>
        <taxon>Sapindaceae</taxon>
        <taxon>Hippocastanoideae</taxon>
        <taxon>Acereae</taxon>
        <taxon>Dipteronia</taxon>
    </lineage>
</organism>
<dbReference type="PANTHER" id="PTHR46481:SF11">
    <property type="entry name" value="ZINC FINGER BED DOMAIN-CONTAINING PROTEIN RICESLEEPER 2-LIKE"/>
    <property type="match status" value="1"/>
</dbReference>
<dbReference type="InterPro" id="IPR052035">
    <property type="entry name" value="ZnF_BED_domain_contain"/>
</dbReference>
<keyword evidence="2" id="KW-1185">Reference proteome</keyword>
<protein>
    <submittedName>
        <fullName evidence="1">Uncharacterized protein</fullName>
    </submittedName>
</protein>
<dbReference type="Proteomes" id="UP001280121">
    <property type="component" value="Unassembled WGS sequence"/>
</dbReference>